<dbReference type="Pfam" id="PF00535">
    <property type="entry name" value="Glycos_transf_2"/>
    <property type="match status" value="1"/>
</dbReference>
<comment type="similarity">
    <text evidence="1">Belongs to the glycosyltransferase 2 family.</text>
</comment>
<name>A0ABZ1AYB5_9ACTN</name>
<dbReference type="InterPro" id="IPR050256">
    <property type="entry name" value="Glycosyltransferase_2"/>
</dbReference>
<keyword evidence="4" id="KW-1185">Reference proteome</keyword>
<evidence type="ECO:0000313" key="4">
    <source>
        <dbReference type="Proteomes" id="UP001324287"/>
    </source>
</evidence>
<organism evidence="3 4">
    <name type="scientific">Blastococcus brunescens</name>
    <dbReference type="NCBI Taxonomy" id="1564165"/>
    <lineage>
        <taxon>Bacteria</taxon>
        <taxon>Bacillati</taxon>
        <taxon>Actinomycetota</taxon>
        <taxon>Actinomycetes</taxon>
        <taxon>Geodermatophilales</taxon>
        <taxon>Geodermatophilaceae</taxon>
        <taxon>Blastococcus</taxon>
    </lineage>
</organism>
<dbReference type="CDD" id="cd04179">
    <property type="entry name" value="DPM_DPG-synthase_like"/>
    <property type="match status" value="1"/>
</dbReference>
<reference evidence="3 4" key="1">
    <citation type="submission" date="2023-12" db="EMBL/GenBank/DDBJ databases">
        <title>Blastococcus brunescens sp. nov., an actonobacterium isolated from sandstone collected in sahara desert.</title>
        <authorList>
            <person name="Gtari M."/>
            <person name="Ghodhbane F."/>
        </authorList>
    </citation>
    <scope>NUCLEOTIDE SEQUENCE [LARGE SCALE GENOMIC DNA]</scope>
    <source>
        <strain evidence="3 4">BMG 8361</strain>
    </source>
</reference>
<dbReference type="Proteomes" id="UP001324287">
    <property type="component" value="Chromosome"/>
</dbReference>
<evidence type="ECO:0000259" key="2">
    <source>
        <dbReference type="Pfam" id="PF00535"/>
    </source>
</evidence>
<dbReference type="SUPFAM" id="SSF53448">
    <property type="entry name" value="Nucleotide-diphospho-sugar transferases"/>
    <property type="match status" value="1"/>
</dbReference>
<protein>
    <submittedName>
        <fullName evidence="3">Glycosyltransferase family 2 protein</fullName>
    </submittedName>
</protein>
<dbReference type="Gene3D" id="3.90.550.10">
    <property type="entry name" value="Spore Coat Polysaccharide Biosynthesis Protein SpsA, Chain A"/>
    <property type="match status" value="1"/>
</dbReference>
<evidence type="ECO:0000256" key="1">
    <source>
        <dbReference type="ARBA" id="ARBA00006739"/>
    </source>
</evidence>
<dbReference type="InterPro" id="IPR029044">
    <property type="entry name" value="Nucleotide-diphossugar_trans"/>
</dbReference>
<feature type="domain" description="Glycosyltransferase 2-like" evidence="2">
    <location>
        <begin position="31"/>
        <end position="160"/>
    </location>
</feature>
<gene>
    <name evidence="3" type="ORF">U6N30_24085</name>
</gene>
<sequence>MTSRQIPVDETGWDVPQGDVHVLRERASRYCILIPVINEGERILGQLRAVQSHGFGVDVVVADGGSTDGSNDPELLQELGVRALLIKRADGKLSAQLRMGIAFALREGYEGVITVDGNGKDDVAALPRFVAALDEGAGFVQGSRFVPGGQAINTPLDRRLAITLVHAPVTSLAARHRFTDTTNGFRGHSRALLTDPRIAPLRDVFDSYELLAYLPIRAARLGYRCVEVPVTRAYPDDGQIPTKIHGRRGELGLATILARAVRGRYDPART</sequence>
<dbReference type="InterPro" id="IPR001173">
    <property type="entry name" value="Glyco_trans_2-like"/>
</dbReference>
<dbReference type="RefSeq" id="WP_324274265.1">
    <property type="nucleotide sequence ID" value="NZ_CP141261.1"/>
</dbReference>
<dbReference type="PANTHER" id="PTHR48090">
    <property type="entry name" value="UNDECAPRENYL-PHOSPHATE 4-DEOXY-4-FORMAMIDO-L-ARABINOSE TRANSFERASE-RELATED"/>
    <property type="match status" value="1"/>
</dbReference>
<dbReference type="EMBL" id="CP141261">
    <property type="protein sequence ID" value="WRL62916.1"/>
    <property type="molecule type" value="Genomic_DNA"/>
</dbReference>
<accession>A0ABZ1AYB5</accession>
<dbReference type="PANTHER" id="PTHR48090:SF7">
    <property type="entry name" value="RFBJ PROTEIN"/>
    <property type="match status" value="1"/>
</dbReference>
<proteinExistence type="inferred from homology"/>
<evidence type="ECO:0000313" key="3">
    <source>
        <dbReference type="EMBL" id="WRL62916.1"/>
    </source>
</evidence>